<dbReference type="InterPro" id="IPR012983">
    <property type="entry name" value="PHR"/>
</dbReference>
<feature type="region of interest" description="Disordered" evidence="3">
    <location>
        <begin position="775"/>
        <end position="884"/>
    </location>
</feature>
<reference evidence="6" key="1">
    <citation type="submission" date="2013-09" db="EMBL/GenBank/DDBJ databases">
        <title>The Genome Sequence of Anopheles culicifacies species A.</title>
        <authorList>
            <consortium name="The Broad Institute Genomics Platform"/>
            <person name="Neafsey D.E."/>
            <person name="Besansky N."/>
            <person name="Howell P."/>
            <person name="Walton C."/>
            <person name="Young S.K."/>
            <person name="Zeng Q."/>
            <person name="Gargeya S."/>
            <person name="Fitzgerald M."/>
            <person name="Haas B."/>
            <person name="Abouelleil A."/>
            <person name="Allen A.W."/>
            <person name="Alvarado L."/>
            <person name="Arachchi H.M."/>
            <person name="Berlin A.M."/>
            <person name="Chapman S.B."/>
            <person name="Gainer-Dewar J."/>
            <person name="Goldberg J."/>
            <person name="Griggs A."/>
            <person name="Gujja S."/>
            <person name="Hansen M."/>
            <person name="Howarth C."/>
            <person name="Imamovic A."/>
            <person name="Ireland A."/>
            <person name="Larimer J."/>
            <person name="McCowan C."/>
            <person name="Murphy C."/>
            <person name="Pearson M."/>
            <person name="Poon T.W."/>
            <person name="Priest M."/>
            <person name="Roberts A."/>
            <person name="Saif S."/>
            <person name="Shea T."/>
            <person name="Sisk P."/>
            <person name="Sykes S."/>
            <person name="Wortman J."/>
            <person name="Nusbaum C."/>
            <person name="Birren B."/>
        </authorList>
    </citation>
    <scope>NUCLEOTIDE SEQUENCE [LARGE SCALE GENOMIC DNA]</scope>
    <source>
        <strain evidence="6">A-37</strain>
    </source>
</reference>
<feature type="compositionally biased region" description="Low complexity" evidence="3">
    <location>
        <begin position="866"/>
        <end position="875"/>
    </location>
</feature>
<accession>A0A182MCE0</accession>
<dbReference type="AlphaFoldDB" id="A0A182MCE0"/>
<evidence type="ECO:0000259" key="4">
    <source>
        <dbReference type="PROSITE" id="PS50097"/>
    </source>
</evidence>
<dbReference type="Gene3D" id="1.25.40.420">
    <property type="match status" value="1"/>
</dbReference>
<evidence type="ECO:0000313" key="5">
    <source>
        <dbReference type="EnsemblMetazoa" id="ACUA014851-PA"/>
    </source>
</evidence>
<dbReference type="FunFam" id="2.60.120.820:FF:000001">
    <property type="entry name" value="BTB/POZ domain-containing protein 3"/>
    <property type="match status" value="1"/>
</dbReference>
<feature type="compositionally biased region" description="Low complexity" evidence="3">
    <location>
        <begin position="811"/>
        <end position="849"/>
    </location>
</feature>
<evidence type="ECO:0000256" key="1">
    <source>
        <dbReference type="ARBA" id="ARBA00004496"/>
    </source>
</evidence>
<dbReference type="Pfam" id="PF08005">
    <property type="entry name" value="PHR"/>
    <property type="match status" value="1"/>
</dbReference>
<dbReference type="InterPro" id="IPR011333">
    <property type="entry name" value="SKP1/BTB/POZ_sf"/>
</dbReference>
<organism evidence="5 6">
    <name type="scientific">Anopheles culicifacies</name>
    <dbReference type="NCBI Taxonomy" id="139723"/>
    <lineage>
        <taxon>Eukaryota</taxon>
        <taxon>Metazoa</taxon>
        <taxon>Ecdysozoa</taxon>
        <taxon>Arthropoda</taxon>
        <taxon>Hexapoda</taxon>
        <taxon>Insecta</taxon>
        <taxon>Pterygota</taxon>
        <taxon>Neoptera</taxon>
        <taxon>Endopterygota</taxon>
        <taxon>Diptera</taxon>
        <taxon>Nematocera</taxon>
        <taxon>Culicoidea</taxon>
        <taxon>Culicidae</taxon>
        <taxon>Anophelinae</taxon>
        <taxon>Anopheles</taxon>
        <taxon>culicifacies species complex</taxon>
    </lineage>
</organism>
<dbReference type="EnsemblMetazoa" id="ACUA014851-RA">
    <property type="protein sequence ID" value="ACUA014851-PA"/>
    <property type="gene ID" value="ACUA014851"/>
</dbReference>
<feature type="compositionally biased region" description="Low complexity" evidence="3">
    <location>
        <begin position="775"/>
        <end position="784"/>
    </location>
</feature>
<dbReference type="STRING" id="139723.A0A182MCE0"/>
<evidence type="ECO:0000256" key="3">
    <source>
        <dbReference type="SAM" id="MobiDB-lite"/>
    </source>
</evidence>
<dbReference type="Pfam" id="PF00651">
    <property type="entry name" value="BTB"/>
    <property type="match status" value="1"/>
</dbReference>
<name>A0A182MCE0_9DIPT</name>
<keyword evidence="2" id="KW-0963">Cytoplasm</keyword>
<dbReference type="SMART" id="SM00225">
    <property type="entry name" value="BTB"/>
    <property type="match status" value="1"/>
</dbReference>
<feature type="compositionally biased region" description="Acidic residues" evidence="3">
    <location>
        <begin position="68"/>
        <end position="83"/>
    </location>
</feature>
<dbReference type="EMBL" id="AXCM01001325">
    <property type="status" value="NOT_ANNOTATED_CDS"/>
    <property type="molecule type" value="Genomic_DNA"/>
</dbReference>
<dbReference type="Gene3D" id="2.60.120.820">
    <property type="entry name" value="PHR domain"/>
    <property type="match status" value="1"/>
</dbReference>
<feature type="compositionally biased region" description="Polar residues" evidence="3">
    <location>
        <begin position="850"/>
        <end position="865"/>
    </location>
</feature>
<dbReference type="FunFam" id="3.30.710.10:FF:000015">
    <property type="entry name" value="BTB/POZ domain-containing protein 3"/>
    <property type="match status" value="1"/>
</dbReference>
<feature type="domain" description="BTB" evidence="4">
    <location>
        <begin position="242"/>
        <end position="312"/>
    </location>
</feature>
<dbReference type="InterPro" id="IPR000210">
    <property type="entry name" value="BTB/POZ_dom"/>
</dbReference>
<dbReference type="FunFam" id="1.25.40.420:FF:000003">
    <property type="entry name" value="BTB/POZ domain-containing protein 3"/>
    <property type="match status" value="1"/>
</dbReference>
<dbReference type="Gene3D" id="3.30.710.10">
    <property type="entry name" value="Potassium Channel Kv1.1, Chain A"/>
    <property type="match status" value="1"/>
</dbReference>
<protein>
    <recommendedName>
        <fullName evidence="4">BTB domain-containing protein</fullName>
    </recommendedName>
</protein>
<keyword evidence="6" id="KW-1185">Reference proteome</keyword>
<dbReference type="SMART" id="SM00875">
    <property type="entry name" value="BACK"/>
    <property type="match status" value="1"/>
</dbReference>
<dbReference type="SUPFAM" id="SSF54695">
    <property type="entry name" value="POZ domain"/>
    <property type="match status" value="1"/>
</dbReference>
<proteinExistence type="predicted"/>
<dbReference type="VEuPathDB" id="VectorBase:ACUA014851"/>
<dbReference type="GO" id="GO:0005829">
    <property type="term" value="C:cytosol"/>
    <property type="evidence" value="ECO:0007669"/>
    <property type="project" value="TreeGrafter"/>
</dbReference>
<feature type="region of interest" description="Disordered" evidence="3">
    <location>
        <begin position="63"/>
        <end position="105"/>
    </location>
</feature>
<comment type="subcellular location">
    <subcellularLocation>
        <location evidence="1">Cytoplasm</location>
    </subcellularLocation>
</comment>
<evidence type="ECO:0000256" key="2">
    <source>
        <dbReference type="ARBA" id="ARBA00022490"/>
    </source>
</evidence>
<dbReference type="PANTHER" id="PTHR45774">
    <property type="entry name" value="BTB/POZ DOMAIN-CONTAINING"/>
    <property type="match status" value="1"/>
</dbReference>
<dbReference type="InterPro" id="IPR011705">
    <property type="entry name" value="BACK"/>
</dbReference>
<dbReference type="InterPro" id="IPR038648">
    <property type="entry name" value="PHR_sf"/>
</dbReference>
<reference evidence="5" key="2">
    <citation type="submission" date="2020-05" db="UniProtKB">
        <authorList>
            <consortium name="EnsemblMetazoa"/>
        </authorList>
    </citation>
    <scope>IDENTIFICATION</scope>
    <source>
        <strain evidence="5">A-37</strain>
    </source>
</reference>
<dbReference type="GO" id="GO:0022008">
    <property type="term" value="P:neurogenesis"/>
    <property type="evidence" value="ECO:0007669"/>
    <property type="project" value="TreeGrafter"/>
</dbReference>
<evidence type="ECO:0000313" key="6">
    <source>
        <dbReference type="Proteomes" id="UP000075883"/>
    </source>
</evidence>
<sequence length="904" mass="97928">MVDIGMVVPQDESLVDHFGRQVLHWIVGYSTAWYATLSHCDLVDNFKKVDSGAKILLQGLGVKTGHNEEDDDDDYEEGEEEDRAPEGEQDREGNRQPHQARQRRRLRRAAARGFVNRYHPLVEYGERNFENLMLADLMENCERGIPINSLNKFCLIVPVRGVPANFGPNLKRDPSQKLNGRDRCSTSFCLTNGGGIGSGLGSGGCSVISSTTAADTADPNWQANKSTVRERNAAMFNNDLMADIRFIVGSDEQVQTIPAHKYVLATGSSVFYAMFYGGLAENKQEIKVPDVEPGAFLTMLKYLYCDEIQLEADNVLATLYVAKKYIVPHLARACVNYLETSLTAKNACLLLSQSRLFEEPELMQRCWEVIDAQVCCDTTITTNNTTTTTFAISSNRTRSNSTSSSSLLRPVDRNNVSTLKAILGNYSSISMPSSPTNNHEVVVVEGYRRSQGMVTPEEDESSGCSSASTAMSSASNHSAAGCEPIDNTAEMAIKSDGFVDIDLKTFETILARETLNCKEIHLFEAALSWAHAACTKMDIEPTSSNKRQLLGQALYLIRIPTMTLEEFANRVAQLGILTNQETIDIFLNFTAKNKPKLTFPVKARAGLKTQVCHRFASCAYRSNQWRYRGRCDSIQFSVDKRIFIVGFGLYGSSTGAADYDVKIELKRLGRVLAENSTKFFSDGSSNTFQVFFETPIQIEPECFYTASVVLDGTELSFFGQEGMSEVSVGTVTFQFQCSSESTNGTGVQGGQIPELIFYGPMGVSQQHSILSASASNNTINNNHTGSGGHSPGGKDNVVGKQTSNNAGGSGNSVPSTTTTSSSTSAHGGSSGMLLMGANSGSSSSANASSDRSNTAPYGNGSDNGETTAAATASSTNQDVSLPNWLQPSVGSVQMLLANNGESAE</sequence>
<dbReference type="Proteomes" id="UP000075883">
    <property type="component" value="Unassembled WGS sequence"/>
</dbReference>
<dbReference type="CDD" id="cd18282">
    <property type="entry name" value="BTB_POZ_BTBD3_6"/>
    <property type="match status" value="1"/>
</dbReference>
<dbReference type="PANTHER" id="PTHR45774:SF9">
    <property type="entry name" value="LUTE, ISOFORM D"/>
    <property type="match status" value="1"/>
</dbReference>
<feature type="compositionally biased region" description="Basic and acidic residues" evidence="3">
    <location>
        <begin position="84"/>
        <end position="95"/>
    </location>
</feature>
<dbReference type="PROSITE" id="PS50097">
    <property type="entry name" value="BTB"/>
    <property type="match status" value="1"/>
</dbReference>